<keyword evidence="9" id="KW-0804">Transcription</keyword>
<dbReference type="GO" id="GO:0043565">
    <property type="term" value="F:sequence-specific DNA binding"/>
    <property type="evidence" value="ECO:0007669"/>
    <property type="project" value="InterPro"/>
</dbReference>
<feature type="region of interest" description="Disordered" evidence="12">
    <location>
        <begin position="180"/>
        <end position="205"/>
    </location>
</feature>
<proteinExistence type="inferred from homology"/>
<sequence length="347" mass="38314">MEYCMEARALKSSVRGEVTMQKTQHVVYDDFFYLNAMNGGLPTEDFSVDCFLDFNNGEFEEEEEEKDSLSGSSQERVGDDDSNSNSSGLSHDSVLANELSVPDEEIAGLEWVSHFVDDSLPELPLPCPVFKQQSENHAKTRFETEPEPVFVKTPCFSSVVPSKARSKMTKKPRRTWSVGSMTFSESSSSTTTSSSVSSSSSMTSAHVVHNPELANEFTEPPTKKQKKKPAVSASGLLIGNPFQRRCSHCQVQKTPQWRTGPLGAKTLCNACGVRYKSGRLFPEYRPACSPTFSGDIHSNSHRKVLEMRKKKELAPAAAGTGAPNSCDEVRLRLCPCFFSCSIDLAYE</sequence>
<dbReference type="InterPro" id="IPR051140">
    <property type="entry name" value="GATA_TF"/>
</dbReference>
<evidence type="ECO:0000313" key="15">
    <source>
        <dbReference type="Proteomes" id="UP000188268"/>
    </source>
</evidence>
<dbReference type="Gene3D" id="3.30.50.10">
    <property type="entry name" value="Erythroid Transcription Factor GATA-1, subunit A"/>
    <property type="match status" value="1"/>
</dbReference>
<dbReference type="GO" id="GO:0005634">
    <property type="term" value="C:nucleus"/>
    <property type="evidence" value="ECO:0007669"/>
    <property type="project" value="UniProtKB-SubCell"/>
</dbReference>
<dbReference type="PANTHER" id="PTHR45658:SF41">
    <property type="entry name" value="GATA TRANSCRIPTION FACTOR 3"/>
    <property type="match status" value="1"/>
</dbReference>
<dbReference type="Gramene" id="OMO74381">
    <property type="protein sequence ID" value="OMO74381"/>
    <property type="gene ID" value="CCACVL1_16770"/>
</dbReference>
<evidence type="ECO:0000256" key="11">
    <source>
        <dbReference type="PROSITE-ProRule" id="PRU00094"/>
    </source>
</evidence>
<organism evidence="14 15">
    <name type="scientific">Corchorus capsularis</name>
    <name type="common">Jute</name>
    <dbReference type="NCBI Taxonomy" id="210143"/>
    <lineage>
        <taxon>Eukaryota</taxon>
        <taxon>Viridiplantae</taxon>
        <taxon>Streptophyta</taxon>
        <taxon>Embryophyta</taxon>
        <taxon>Tracheophyta</taxon>
        <taxon>Spermatophyta</taxon>
        <taxon>Magnoliopsida</taxon>
        <taxon>eudicotyledons</taxon>
        <taxon>Gunneridae</taxon>
        <taxon>Pentapetalae</taxon>
        <taxon>rosids</taxon>
        <taxon>malvids</taxon>
        <taxon>Malvales</taxon>
        <taxon>Malvaceae</taxon>
        <taxon>Grewioideae</taxon>
        <taxon>Apeibeae</taxon>
        <taxon>Corchorus</taxon>
    </lineage>
</organism>
<dbReference type="PROSITE" id="PS00344">
    <property type="entry name" value="GATA_ZN_FINGER_1"/>
    <property type="match status" value="1"/>
</dbReference>
<evidence type="ECO:0000256" key="7">
    <source>
        <dbReference type="ARBA" id="ARBA00023125"/>
    </source>
</evidence>
<evidence type="ECO:0000256" key="6">
    <source>
        <dbReference type="ARBA" id="ARBA00023015"/>
    </source>
</evidence>
<dbReference type="CDD" id="cd00202">
    <property type="entry name" value="ZnF_GATA"/>
    <property type="match status" value="1"/>
</dbReference>
<keyword evidence="4 11" id="KW-0863">Zinc-finger</keyword>
<feature type="region of interest" description="Disordered" evidence="12">
    <location>
        <begin position="60"/>
        <end position="91"/>
    </location>
</feature>
<comment type="caution">
    <text evidence="14">The sequence shown here is derived from an EMBL/GenBank/DDBJ whole genome shotgun (WGS) entry which is preliminary data.</text>
</comment>
<evidence type="ECO:0000256" key="9">
    <source>
        <dbReference type="ARBA" id="ARBA00023163"/>
    </source>
</evidence>
<dbReference type="OMA" id="TNHQHAA"/>
<dbReference type="Pfam" id="PF00320">
    <property type="entry name" value="GATA"/>
    <property type="match status" value="1"/>
</dbReference>
<dbReference type="GO" id="GO:0030154">
    <property type="term" value="P:cell differentiation"/>
    <property type="evidence" value="ECO:0007669"/>
    <property type="project" value="TreeGrafter"/>
</dbReference>
<accession>A0A1R3HVY0</accession>
<dbReference type="SMART" id="SM00401">
    <property type="entry name" value="ZnF_GATA"/>
    <property type="match status" value="1"/>
</dbReference>
<comment type="subcellular location">
    <subcellularLocation>
        <location evidence="1">Nucleus</location>
    </subcellularLocation>
</comment>
<dbReference type="AlphaFoldDB" id="A0A1R3HVY0"/>
<evidence type="ECO:0000256" key="10">
    <source>
        <dbReference type="ARBA" id="ARBA00023242"/>
    </source>
</evidence>
<evidence type="ECO:0000256" key="3">
    <source>
        <dbReference type="ARBA" id="ARBA00022723"/>
    </source>
</evidence>
<dbReference type="GO" id="GO:0008270">
    <property type="term" value="F:zinc ion binding"/>
    <property type="evidence" value="ECO:0007669"/>
    <property type="project" value="UniProtKB-KW"/>
</dbReference>
<gene>
    <name evidence="14" type="ORF">CCACVL1_16770</name>
</gene>
<keyword evidence="8" id="KW-0010">Activator</keyword>
<dbReference type="EMBL" id="AWWV01011112">
    <property type="protein sequence ID" value="OMO74381.1"/>
    <property type="molecule type" value="Genomic_DNA"/>
</dbReference>
<dbReference type="PROSITE" id="PS50114">
    <property type="entry name" value="GATA_ZN_FINGER_2"/>
    <property type="match status" value="1"/>
</dbReference>
<dbReference type="SUPFAM" id="SSF57716">
    <property type="entry name" value="Glucocorticoid receptor-like (DNA-binding domain)"/>
    <property type="match status" value="1"/>
</dbReference>
<feature type="compositionally biased region" description="Low complexity" evidence="12">
    <location>
        <begin position="180"/>
        <end position="204"/>
    </location>
</feature>
<dbReference type="Proteomes" id="UP000188268">
    <property type="component" value="Unassembled WGS sequence"/>
</dbReference>
<dbReference type="GO" id="GO:0006355">
    <property type="term" value="P:regulation of DNA-templated transcription"/>
    <property type="evidence" value="ECO:0007669"/>
    <property type="project" value="InterPro"/>
</dbReference>
<keyword evidence="10" id="KW-0539">Nucleus</keyword>
<evidence type="ECO:0000259" key="13">
    <source>
        <dbReference type="PROSITE" id="PS50114"/>
    </source>
</evidence>
<dbReference type="OrthoDB" id="2162994at2759"/>
<keyword evidence="15" id="KW-1185">Reference proteome</keyword>
<dbReference type="PANTHER" id="PTHR45658">
    <property type="entry name" value="GATA TRANSCRIPTION FACTOR"/>
    <property type="match status" value="1"/>
</dbReference>
<comment type="similarity">
    <text evidence="2">Belongs to the type IV zinc-finger family. Class A subfamily.</text>
</comment>
<keyword evidence="5" id="KW-0862">Zinc</keyword>
<evidence type="ECO:0000256" key="1">
    <source>
        <dbReference type="ARBA" id="ARBA00004123"/>
    </source>
</evidence>
<evidence type="ECO:0000256" key="5">
    <source>
        <dbReference type="ARBA" id="ARBA00022833"/>
    </source>
</evidence>
<evidence type="ECO:0000256" key="2">
    <source>
        <dbReference type="ARBA" id="ARBA00005694"/>
    </source>
</evidence>
<keyword evidence="3" id="KW-0479">Metal-binding</keyword>
<dbReference type="STRING" id="210143.A0A1R3HVY0"/>
<dbReference type="FunFam" id="3.30.50.10:FF:000018">
    <property type="entry name" value="GATA transcription factor"/>
    <property type="match status" value="1"/>
</dbReference>
<dbReference type="InterPro" id="IPR000679">
    <property type="entry name" value="Znf_GATA"/>
</dbReference>
<evidence type="ECO:0000256" key="8">
    <source>
        <dbReference type="ARBA" id="ARBA00023159"/>
    </source>
</evidence>
<evidence type="ECO:0000313" key="14">
    <source>
        <dbReference type="EMBL" id="OMO74381.1"/>
    </source>
</evidence>
<keyword evidence="6" id="KW-0805">Transcription regulation</keyword>
<protein>
    <submittedName>
        <fullName evidence="14">Zinc finger, GATA-type</fullName>
    </submittedName>
</protein>
<evidence type="ECO:0000256" key="12">
    <source>
        <dbReference type="SAM" id="MobiDB-lite"/>
    </source>
</evidence>
<feature type="domain" description="GATA-type" evidence="13">
    <location>
        <begin position="244"/>
        <end position="276"/>
    </location>
</feature>
<reference evidence="14 15" key="1">
    <citation type="submission" date="2013-09" db="EMBL/GenBank/DDBJ databases">
        <title>Corchorus capsularis genome sequencing.</title>
        <authorList>
            <person name="Alam M."/>
            <person name="Haque M.S."/>
            <person name="Islam M.S."/>
            <person name="Emdad E.M."/>
            <person name="Islam M.M."/>
            <person name="Ahmed B."/>
            <person name="Halim A."/>
            <person name="Hossen Q.M.M."/>
            <person name="Hossain M.Z."/>
            <person name="Ahmed R."/>
            <person name="Khan M.M."/>
            <person name="Islam R."/>
            <person name="Rashid M.M."/>
            <person name="Khan S.A."/>
            <person name="Rahman M.S."/>
            <person name="Alam M."/>
        </authorList>
    </citation>
    <scope>NUCLEOTIDE SEQUENCE [LARGE SCALE GENOMIC DNA]</scope>
    <source>
        <strain evidence="15">cv. CVL-1</strain>
        <tissue evidence="14">Whole seedling</tissue>
    </source>
</reference>
<dbReference type="InterPro" id="IPR013088">
    <property type="entry name" value="Znf_NHR/GATA"/>
</dbReference>
<keyword evidence="7" id="KW-0238">DNA-binding</keyword>
<evidence type="ECO:0000256" key="4">
    <source>
        <dbReference type="ARBA" id="ARBA00022771"/>
    </source>
</evidence>
<name>A0A1R3HVY0_COCAP</name>